<proteinExistence type="predicted"/>
<protein>
    <recommendedName>
        <fullName evidence="1">F-box domain-containing protein</fullName>
    </recommendedName>
</protein>
<feature type="domain" description="F-box" evidence="1">
    <location>
        <begin position="59"/>
        <end position="111"/>
    </location>
</feature>
<name>A0AAD7C0D8_9AGAR</name>
<dbReference type="PANTHER" id="PTHR38926:SF5">
    <property type="entry name" value="F-BOX AND LEUCINE-RICH REPEAT PROTEIN 6"/>
    <property type="match status" value="1"/>
</dbReference>
<dbReference type="InterPro" id="IPR001810">
    <property type="entry name" value="F-box_dom"/>
</dbReference>
<evidence type="ECO:0000259" key="1">
    <source>
        <dbReference type="Pfam" id="PF12937"/>
    </source>
</evidence>
<keyword evidence="3" id="KW-1185">Reference proteome</keyword>
<organism evidence="2 3">
    <name type="scientific">Roridomyces roridus</name>
    <dbReference type="NCBI Taxonomy" id="1738132"/>
    <lineage>
        <taxon>Eukaryota</taxon>
        <taxon>Fungi</taxon>
        <taxon>Dikarya</taxon>
        <taxon>Basidiomycota</taxon>
        <taxon>Agaricomycotina</taxon>
        <taxon>Agaricomycetes</taxon>
        <taxon>Agaricomycetidae</taxon>
        <taxon>Agaricales</taxon>
        <taxon>Marasmiineae</taxon>
        <taxon>Mycenaceae</taxon>
        <taxon>Roridomyces</taxon>
    </lineage>
</organism>
<evidence type="ECO:0000313" key="3">
    <source>
        <dbReference type="Proteomes" id="UP001221142"/>
    </source>
</evidence>
<evidence type="ECO:0000313" key="2">
    <source>
        <dbReference type="EMBL" id="KAJ7635298.1"/>
    </source>
</evidence>
<comment type="caution">
    <text evidence="2">The sequence shown here is derived from an EMBL/GenBank/DDBJ whole genome shotgun (WGS) entry which is preliminary data.</text>
</comment>
<dbReference type="EMBL" id="JARKIF010000007">
    <property type="protein sequence ID" value="KAJ7635298.1"/>
    <property type="molecule type" value="Genomic_DNA"/>
</dbReference>
<dbReference type="InterPro" id="IPR036047">
    <property type="entry name" value="F-box-like_dom_sf"/>
</dbReference>
<dbReference type="Gene3D" id="1.20.1280.50">
    <property type="match status" value="1"/>
</dbReference>
<dbReference type="SUPFAM" id="SSF81383">
    <property type="entry name" value="F-box domain"/>
    <property type="match status" value="1"/>
</dbReference>
<dbReference type="Pfam" id="PF12937">
    <property type="entry name" value="F-box-like"/>
    <property type="match status" value="1"/>
</dbReference>
<sequence length="454" mass="50348">MPSPTHACPQCGFGLVHTAHPKSRDHLRHRLAELNFLIAGLTAERDALQAQSDAIVYPILSLPPETTVEIFEHCVVRRTSSSPSAAPLLLTQVCRRWRQIALATPRLWKSVTPEELIKMWLSRSGNLPLDHMPPAFALLGGDAFTIPLSSITRLNFGDALLPLLRKISVENYHLEGGNVLQSIVIRNAPTLQEAHIVSIPGRTLHLPWHQLKSLTLRSIRQRCSELQHLNVDTTGTIAVPSTVNLPRLESLEMISEDGLLLDHLTLPQLRRLALAENCHSLEPYVHAVGAFIYRSKSPLHDIELPIRSSAPDDTFRAFLLPFSDSVSRLTLTWRHGNSTLRRILPTLAMPDLLPLLERLTLRGSPLMGKEYRALADALCRRRAASTSVLQFLLLDFALSGLFSGNSPAQTLDCWQKDDSFLALTIVPGIRVRVCISGTSQEELAVFDSIDVGLS</sequence>
<dbReference type="Proteomes" id="UP001221142">
    <property type="component" value="Unassembled WGS sequence"/>
</dbReference>
<dbReference type="PANTHER" id="PTHR38926">
    <property type="entry name" value="F-BOX DOMAIN CONTAINING PROTEIN, EXPRESSED"/>
    <property type="match status" value="1"/>
</dbReference>
<dbReference type="AlphaFoldDB" id="A0AAD7C0D8"/>
<reference evidence="2" key="1">
    <citation type="submission" date="2023-03" db="EMBL/GenBank/DDBJ databases">
        <title>Massive genome expansion in bonnet fungi (Mycena s.s.) driven by repeated elements and novel gene families across ecological guilds.</title>
        <authorList>
            <consortium name="Lawrence Berkeley National Laboratory"/>
            <person name="Harder C.B."/>
            <person name="Miyauchi S."/>
            <person name="Viragh M."/>
            <person name="Kuo A."/>
            <person name="Thoen E."/>
            <person name="Andreopoulos B."/>
            <person name="Lu D."/>
            <person name="Skrede I."/>
            <person name="Drula E."/>
            <person name="Henrissat B."/>
            <person name="Morin E."/>
            <person name="Kohler A."/>
            <person name="Barry K."/>
            <person name="LaButti K."/>
            <person name="Morin E."/>
            <person name="Salamov A."/>
            <person name="Lipzen A."/>
            <person name="Mereny Z."/>
            <person name="Hegedus B."/>
            <person name="Baldrian P."/>
            <person name="Stursova M."/>
            <person name="Weitz H."/>
            <person name="Taylor A."/>
            <person name="Grigoriev I.V."/>
            <person name="Nagy L.G."/>
            <person name="Martin F."/>
            <person name="Kauserud H."/>
        </authorList>
    </citation>
    <scope>NUCLEOTIDE SEQUENCE</scope>
    <source>
        <strain evidence="2">9284</strain>
    </source>
</reference>
<dbReference type="SUPFAM" id="SSF52047">
    <property type="entry name" value="RNI-like"/>
    <property type="match status" value="1"/>
</dbReference>
<gene>
    <name evidence="2" type="ORF">FB45DRAFT_1026184</name>
</gene>
<accession>A0AAD7C0D8</accession>